<dbReference type="InterPro" id="IPR003825">
    <property type="entry name" value="Colicin-V_CvpA"/>
</dbReference>
<dbReference type="PANTHER" id="PTHR37306:SF1">
    <property type="entry name" value="COLICIN V PRODUCTION PROTEIN"/>
    <property type="match status" value="1"/>
</dbReference>
<evidence type="ECO:0000256" key="1">
    <source>
        <dbReference type="ARBA" id="ARBA00004141"/>
    </source>
</evidence>
<feature type="transmembrane region" description="Helical" evidence="5">
    <location>
        <begin position="107"/>
        <end position="131"/>
    </location>
</feature>
<protein>
    <recommendedName>
        <fullName evidence="8">Colicin V production protein</fullName>
    </recommendedName>
</protein>
<feature type="transmembrane region" description="Helical" evidence="5">
    <location>
        <begin position="6"/>
        <end position="24"/>
    </location>
</feature>
<evidence type="ECO:0000256" key="3">
    <source>
        <dbReference type="ARBA" id="ARBA00022989"/>
    </source>
</evidence>
<sequence>MALIDTILLIILGGFVLYGFFFGLIRTAGNLLGLIAGFIAASAYYETIFSWIDKIFLSYQNIGRFLVFVLLFTLINRFIGLLFSWLERLFDILSIIPFLKIINRLSGAVLGLVFGITVLGLGLSLAADLWPAWFAPVQGGSQIVSYFVTGAGVILFFLPGLWQKVALWAKSFAI</sequence>
<dbReference type="Proteomes" id="UP000230729">
    <property type="component" value="Unassembled WGS sequence"/>
</dbReference>
<feature type="transmembrane region" description="Helical" evidence="5">
    <location>
        <begin position="64"/>
        <end position="86"/>
    </location>
</feature>
<accession>A0A2G9ZNK1</accession>
<organism evidence="6 7">
    <name type="scientific">Candidatus Falkowbacteria bacterium CG23_combo_of_CG06-09_8_20_14_all_49_15</name>
    <dbReference type="NCBI Taxonomy" id="1974572"/>
    <lineage>
        <taxon>Bacteria</taxon>
        <taxon>Candidatus Falkowiibacteriota</taxon>
    </lineage>
</organism>
<dbReference type="Pfam" id="PF02674">
    <property type="entry name" value="Colicin_V"/>
    <property type="match status" value="1"/>
</dbReference>
<keyword evidence="4 5" id="KW-0472">Membrane</keyword>
<comment type="caution">
    <text evidence="6">The sequence shown here is derived from an EMBL/GenBank/DDBJ whole genome shotgun (WGS) entry which is preliminary data.</text>
</comment>
<dbReference type="EMBL" id="PCSD01000008">
    <property type="protein sequence ID" value="PIP34140.1"/>
    <property type="molecule type" value="Genomic_DNA"/>
</dbReference>
<evidence type="ECO:0000313" key="7">
    <source>
        <dbReference type="Proteomes" id="UP000230729"/>
    </source>
</evidence>
<evidence type="ECO:0008006" key="8">
    <source>
        <dbReference type="Google" id="ProtNLM"/>
    </source>
</evidence>
<evidence type="ECO:0000256" key="5">
    <source>
        <dbReference type="SAM" id="Phobius"/>
    </source>
</evidence>
<dbReference type="AlphaFoldDB" id="A0A2G9ZNK1"/>
<feature type="transmembrane region" description="Helical" evidence="5">
    <location>
        <begin position="143"/>
        <end position="162"/>
    </location>
</feature>
<dbReference type="GO" id="GO:0016020">
    <property type="term" value="C:membrane"/>
    <property type="evidence" value="ECO:0007669"/>
    <property type="project" value="UniProtKB-SubCell"/>
</dbReference>
<keyword evidence="3 5" id="KW-1133">Transmembrane helix</keyword>
<feature type="transmembrane region" description="Helical" evidence="5">
    <location>
        <begin position="31"/>
        <end position="52"/>
    </location>
</feature>
<name>A0A2G9ZNK1_9BACT</name>
<keyword evidence="2 5" id="KW-0812">Transmembrane</keyword>
<evidence type="ECO:0000256" key="4">
    <source>
        <dbReference type="ARBA" id="ARBA00023136"/>
    </source>
</evidence>
<evidence type="ECO:0000256" key="2">
    <source>
        <dbReference type="ARBA" id="ARBA00022692"/>
    </source>
</evidence>
<comment type="subcellular location">
    <subcellularLocation>
        <location evidence="1">Membrane</location>
        <topology evidence="1">Multi-pass membrane protein</topology>
    </subcellularLocation>
</comment>
<gene>
    <name evidence="6" type="ORF">COX22_00505</name>
</gene>
<dbReference type="GO" id="GO:0009403">
    <property type="term" value="P:toxin biosynthetic process"/>
    <property type="evidence" value="ECO:0007669"/>
    <property type="project" value="InterPro"/>
</dbReference>
<dbReference type="PANTHER" id="PTHR37306">
    <property type="entry name" value="COLICIN V PRODUCTION PROTEIN"/>
    <property type="match status" value="1"/>
</dbReference>
<evidence type="ECO:0000313" key="6">
    <source>
        <dbReference type="EMBL" id="PIP34140.1"/>
    </source>
</evidence>
<proteinExistence type="predicted"/>
<reference evidence="6 7" key="1">
    <citation type="submission" date="2017-09" db="EMBL/GenBank/DDBJ databases">
        <title>Depth-based differentiation of microbial function through sediment-hosted aquifers and enrichment of novel symbionts in the deep terrestrial subsurface.</title>
        <authorList>
            <person name="Probst A.J."/>
            <person name="Ladd B."/>
            <person name="Jarett J.K."/>
            <person name="Geller-Mcgrath D.E."/>
            <person name="Sieber C.M."/>
            <person name="Emerson J.B."/>
            <person name="Anantharaman K."/>
            <person name="Thomas B.C."/>
            <person name="Malmstrom R."/>
            <person name="Stieglmeier M."/>
            <person name="Klingl A."/>
            <person name="Woyke T."/>
            <person name="Ryan C.M."/>
            <person name="Banfield J.F."/>
        </authorList>
    </citation>
    <scope>NUCLEOTIDE SEQUENCE [LARGE SCALE GENOMIC DNA]</scope>
    <source>
        <strain evidence="6">CG23_combo_of_CG06-09_8_20_14_all_49_15</strain>
    </source>
</reference>